<dbReference type="Gene3D" id="3.10.450.530">
    <property type="entry name" value="Ribonuclease toxin, BrnT, of type II toxin-antitoxin system"/>
    <property type="match status" value="1"/>
</dbReference>
<protein>
    <submittedName>
        <fullName evidence="1">Uncharacterized protein</fullName>
    </submittedName>
</protein>
<dbReference type="Pfam" id="PF04365">
    <property type="entry name" value="BrnT_toxin"/>
    <property type="match status" value="1"/>
</dbReference>
<evidence type="ECO:0000313" key="2">
    <source>
        <dbReference type="Proteomes" id="UP000236321"/>
    </source>
</evidence>
<reference evidence="2" key="1">
    <citation type="submission" date="2017-12" db="EMBL/GenBank/DDBJ databases">
        <title>Improved Draft Genome Sequence of Microcystis aeruginosa NIES-298, a Microcystin-Producing Cyanobacterium from Lake Kasumigaura, Japan.</title>
        <authorList>
            <person name="Yamaguchi H."/>
            <person name="Suzuki S."/>
            <person name="Kawachi M."/>
        </authorList>
    </citation>
    <scope>NUCLEOTIDE SEQUENCE [LARGE SCALE GENOMIC DNA]</scope>
    <source>
        <strain evidence="2">NIES-298</strain>
    </source>
</reference>
<organism evidence="1 2">
    <name type="scientific">Microcystis aeruginosa NIES-298</name>
    <dbReference type="NCBI Taxonomy" id="449468"/>
    <lineage>
        <taxon>Bacteria</taxon>
        <taxon>Bacillati</taxon>
        <taxon>Cyanobacteriota</taxon>
        <taxon>Cyanophyceae</taxon>
        <taxon>Oscillatoriophycideae</taxon>
        <taxon>Chroococcales</taxon>
        <taxon>Microcystaceae</taxon>
        <taxon>Microcystis</taxon>
    </lineage>
</organism>
<dbReference type="InterPro" id="IPR038573">
    <property type="entry name" value="BrnT_sf"/>
</dbReference>
<evidence type="ECO:0000313" key="1">
    <source>
        <dbReference type="EMBL" id="GBD51229.1"/>
    </source>
</evidence>
<sequence>MKFEWDRQKNRANIIKHDLDFADAQRIFEHPIRVSLDERENYGEDRLIGIGTLDGRVVVVVFTEPSRDTIRIISLRKALPYERKRYEQYLRDELGES</sequence>
<accession>A0A2H6BM19</accession>
<gene>
    <name evidence="1" type="ORF">BGM30_03220</name>
</gene>
<dbReference type="EMBL" id="BEYQ01000001">
    <property type="protein sequence ID" value="GBD51229.1"/>
    <property type="molecule type" value="Genomic_DNA"/>
</dbReference>
<comment type="caution">
    <text evidence="1">The sequence shown here is derived from an EMBL/GenBank/DDBJ whole genome shotgun (WGS) entry which is preliminary data.</text>
</comment>
<dbReference type="GeneID" id="66706563"/>
<dbReference type="InterPro" id="IPR007460">
    <property type="entry name" value="BrnT_toxin"/>
</dbReference>
<proteinExistence type="predicted"/>
<dbReference type="AlphaFoldDB" id="A0A2H6BM19"/>
<dbReference type="RefSeq" id="WP_002735016.1">
    <property type="nucleotide sequence ID" value="NZ_BEIU01000020.1"/>
</dbReference>
<dbReference type="Proteomes" id="UP000236321">
    <property type="component" value="Unassembled WGS sequence"/>
</dbReference>
<name>A0A2H6BM19_MICAE</name>